<organism evidence="4 5">
    <name type="scientific">Phyllotreta striolata</name>
    <name type="common">Striped flea beetle</name>
    <name type="synonym">Crioceris striolata</name>
    <dbReference type="NCBI Taxonomy" id="444603"/>
    <lineage>
        <taxon>Eukaryota</taxon>
        <taxon>Metazoa</taxon>
        <taxon>Ecdysozoa</taxon>
        <taxon>Arthropoda</taxon>
        <taxon>Hexapoda</taxon>
        <taxon>Insecta</taxon>
        <taxon>Pterygota</taxon>
        <taxon>Neoptera</taxon>
        <taxon>Endopterygota</taxon>
        <taxon>Coleoptera</taxon>
        <taxon>Polyphaga</taxon>
        <taxon>Cucujiformia</taxon>
        <taxon>Chrysomeloidea</taxon>
        <taxon>Chrysomelidae</taxon>
        <taxon>Galerucinae</taxon>
        <taxon>Alticini</taxon>
        <taxon>Phyllotreta</taxon>
    </lineage>
</organism>
<feature type="compositionally biased region" description="Polar residues" evidence="3">
    <location>
        <begin position="823"/>
        <end position="847"/>
    </location>
</feature>
<feature type="compositionally biased region" description="Polar residues" evidence="3">
    <location>
        <begin position="1031"/>
        <end position="1048"/>
    </location>
</feature>
<dbReference type="OrthoDB" id="8916892at2759"/>
<feature type="region of interest" description="Disordered" evidence="3">
    <location>
        <begin position="414"/>
        <end position="448"/>
    </location>
</feature>
<sequence>MSVSQASETEKMQMKISSDKQSKNGDEQVEGMSLSDAPNDDFTDPAILVIRENVKIVYSKEQLLKLREAPLSKKRPDIIDTSEAASALFFDAEKWGHERKVSDTTPVENGPRSSAEGPSEQRRRPGDPRVRLRKENDGIVLSPQRRSFKSGCFVLVRGDTTATTRTNRAHSPLGPKNETPHMGIREIQPTTRRIGSGRILRDSWEYNDKLDSGDNDYNYRGQQRNNNNDRDDKFNEKFERRSFGRDFDISRDRENNNKESRRPKGFDRRRIDSREIEEPEWFSGGPLSQNDTIELRGFDDDKPGRKKLSPISAKGNKDGKKKTETKTSQSHKKSECENNEQSEPKEKPATALQVGDKKNETDKKADGDATDDASDNNLDTEKTEDDGKANALADEHSFNFEDILKCDTIPGLLTNGVGVDGDNTKSRFSRWFKQDSPEKPDSRRSSLHDDHHIIKNLLKEIGETNVQIPGDSNAYFAPISPAANTQSAGGGKRDFQQSSQSINIMEMLQRGKQLGNEAMKPLQGKILSLDELETKIRQNAKTSSGMGQKPQAKPDEDMAAFKKLLEQAQIGGHAASMNASMNKGQPMSLLEMLNHSQQQDEAARLSGAHGSSNSNIGGGVHQPHVMNDLTMKLQQAQLQQQKQMEMLNKLINATTSVHPQQMRTSPLHDLVVQQSRELLNRPEAQAILQGLKRGEITTQHLYQQLANPALQPRHREMLMTILKVNGGGSFGPSPRVLSPVPPHHMYQQQQQQQLRVSPLPPNAYCVSPILATSPNTLTVPAIHQRIPSPRELQVHTQGILQRALIKKKLEEQQENYRKKQEMQRGQSPSSVTSQGVPKNVTSPTPLAFTPTSVLRKMTADKDEGKENKMIEGKVPQGRALTGMRSQHTQPQVQQWNPSGQYMSNKHPGRPIVKANNNMPIQEQFFGQQSSQQQHSSQQQQRAQQQQQLVFQQQQQRKSMGGTQYHSGQGVPQSQYNAQQYSTNQQFTPQQLRAQHQHRPANQQSQTNVQPQQQHSFQQPQNNQQHMGGGTWQQFFNNAQQGTRNSKTSLDMEGSRLNSSNASSTTVNQLSRWFSPDLLERARGGELPSTAGISQRVLSLEEIERQTAPPVHN</sequence>
<dbReference type="GO" id="GO:0003729">
    <property type="term" value="F:mRNA binding"/>
    <property type="evidence" value="ECO:0007669"/>
    <property type="project" value="TreeGrafter"/>
</dbReference>
<feature type="compositionally biased region" description="Basic and acidic residues" evidence="3">
    <location>
        <begin position="293"/>
        <end position="303"/>
    </location>
</feature>
<keyword evidence="2" id="KW-0963">Cytoplasm</keyword>
<evidence type="ECO:0008006" key="6">
    <source>
        <dbReference type="Google" id="ProtNLM"/>
    </source>
</evidence>
<protein>
    <recommendedName>
        <fullName evidence="6">Eukaryotic translation initiation factor 4E transporter</fullName>
    </recommendedName>
</protein>
<feature type="region of interest" description="Disordered" evidence="3">
    <location>
        <begin position="99"/>
        <end position="138"/>
    </location>
</feature>
<dbReference type="EMBL" id="OU900094">
    <property type="protein sequence ID" value="CAG9853905.1"/>
    <property type="molecule type" value="Genomic_DNA"/>
</dbReference>
<feature type="compositionally biased region" description="Basic and acidic residues" evidence="3">
    <location>
        <begin position="315"/>
        <end position="325"/>
    </location>
</feature>
<feature type="compositionally biased region" description="Polar residues" evidence="3">
    <location>
        <begin position="956"/>
        <end position="971"/>
    </location>
</feature>
<feature type="region of interest" description="Disordered" evidence="3">
    <location>
        <begin position="814"/>
        <end position="847"/>
    </location>
</feature>
<feature type="compositionally biased region" description="Polar residues" evidence="3">
    <location>
        <begin position="983"/>
        <end position="993"/>
    </location>
</feature>
<feature type="region of interest" description="Disordered" evidence="3">
    <location>
        <begin position="210"/>
        <end position="388"/>
    </location>
</feature>
<feature type="compositionally biased region" description="Low complexity" evidence="3">
    <location>
        <begin position="921"/>
        <end position="955"/>
    </location>
</feature>
<evidence type="ECO:0000313" key="5">
    <source>
        <dbReference type="Proteomes" id="UP001153712"/>
    </source>
</evidence>
<evidence type="ECO:0000313" key="4">
    <source>
        <dbReference type="EMBL" id="CAG9853905.1"/>
    </source>
</evidence>
<feature type="compositionally biased region" description="Basic and acidic residues" evidence="3">
    <location>
        <begin position="119"/>
        <end position="137"/>
    </location>
</feature>
<dbReference type="InterPro" id="IPR018862">
    <property type="entry name" value="eIF4E-T"/>
</dbReference>
<dbReference type="GO" id="GO:0017148">
    <property type="term" value="P:negative regulation of translation"/>
    <property type="evidence" value="ECO:0007669"/>
    <property type="project" value="TreeGrafter"/>
</dbReference>
<feature type="compositionally biased region" description="Polar residues" evidence="3">
    <location>
        <begin position="1055"/>
        <end position="1064"/>
    </location>
</feature>
<comment type="subcellular location">
    <subcellularLocation>
        <location evidence="1">Cytoplasm</location>
    </subcellularLocation>
</comment>
<dbReference type="PANTHER" id="PTHR12269">
    <property type="entry name" value="EUKARYOTIC TRANSLATION INITIATION FACTOR 4E TRANSPORTER"/>
    <property type="match status" value="1"/>
</dbReference>
<name>A0A9N9TDU6_PHYSR</name>
<evidence type="ECO:0000256" key="1">
    <source>
        <dbReference type="ARBA" id="ARBA00004496"/>
    </source>
</evidence>
<feature type="region of interest" description="Disordered" evidence="3">
    <location>
        <begin position="598"/>
        <end position="623"/>
    </location>
</feature>
<feature type="compositionally biased region" description="Basic and acidic residues" evidence="3">
    <location>
        <begin position="227"/>
        <end position="276"/>
    </location>
</feature>
<feature type="region of interest" description="Disordered" evidence="3">
    <location>
        <begin position="1"/>
        <end position="42"/>
    </location>
</feature>
<feature type="compositionally biased region" description="Basic and acidic residues" evidence="3">
    <location>
        <begin position="379"/>
        <end position="388"/>
    </location>
</feature>
<evidence type="ECO:0000256" key="2">
    <source>
        <dbReference type="ARBA" id="ARBA00022490"/>
    </source>
</evidence>
<dbReference type="GO" id="GO:0005634">
    <property type="term" value="C:nucleus"/>
    <property type="evidence" value="ECO:0007669"/>
    <property type="project" value="TreeGrafter"/>
</dbReference>
<feature type="region of interest" description="Disordered" evidence="3">
    <location>
        <begin position="163"/>
        <end position="182"/>
    </location>
</feature>
<keyword evidence="5" id="KW-1185">Reference proteome</keyword>
<feature type="compositionally biased region" description="Basic and acidic residues" evidence="3">
    <location>
        <begin position="8"/>
        <end position="26"/>
    </location>
</feature>
<accession>A0A9N9TDU6</accession>
<evidence type="ECO:0000256" key="3">
    <source>
        <dbReference type="SAM" id="MobiDB-lite"/>
    </source>
</evidence>
<dbReference type="AlphaFoldDB" id="A0A9N9TDU6"/>
<feature type="compositionally biased region" description="Polar residues" evidence="3">
    <location>
        <begin position="883"/>
        <end position="903"/>
    </location>
</feature>
<dbReference type="Proteomes" id="UP001153712">
    <property type="component" value="Chromosome 1"/>
</dbReference>
<feature type="compositionally biased region" description="Basic and acidic residues" evidence="3">
    <location>
        <begin position="355"/>
        <end position="367"/>
    </location>
</feature>
<proteinExistence type="predicted"/>
<feature type="compositionally biased region" description="Basic and acidic residues" evidence="3">
    <location>
        <begin position="332"/>
        <end position="348"/>
    </location>
</feature>
<feature type="region of interest" description="Disordered" evidence="3">
    <location>
        <begin position="881"/>
        <end position="971"/>
    </location>
</feature>
<dbReference type="GO" id="GO:0036464">
    <property type="term" value="C:cytoplasmic ribonucleoprotein granule"/>
    <property type="evidence" value="ECO:0007669"/>
    <property type="project" value="UniProtKB-ARBA"/>
</dbReference>
<gene>
    <name evidence="4" type="ORF">PHYEVI_LOCUS372</name>
</gene>
<feature type="compositionally biased region" description="Basic and acidic residues" evidence="3">
    <location>
        <begin position="432"/>
        <end position="448"/>
    </location>
</feature>
<feature type="compositionally biased region" description="Low complexity" evidence="3">
    <location>
        <begin position="1002"/>
        <end position="1025"/>
    </location>
</feature>
<feature type="compositionally biased region" description="Low complexity" evidence="3">
    <location>
        <begin position="215"/>
        <end position="226"/>
    </location>
</feature>
<feature type="region of interest" description="Disordered" evidence="3">
    <location>
        <begin position="983"/>
        <end position="1064"/>
    </location>
</feature>
<dbReference type="PANTHER" id="PTHR12269:SF1">
    <property type="entry name" value="EUKARYOTIC TRANSLATION INITIATION FACTOR 4E TRANSPORTER"/>
    <property type="match status" value="1"/>
</dbReference>
<reference evidence="4" key="1">
    <citation type="submission" date="2022-01" db="EMBL/GenBank/DDBJ databases">
        <authorList>
            <person name="King R."/>
        </authorList>
    </citation>
    <scope>NUCLEOTIDE SEQUENCE</scope>
</reference>
<dbReference type="Pfam" id="PF10477">
    <property type="entry name" value="EIF4E-T"/>
    <property type="match status" value="1"/>
</dbReference>